<organism evidence="3">
    <name type="scientific">Talaromyces marneffei PM1</name>
    <dbReference type="NCBI Taxonomy" id="1077442"/>
    <lineage>
        <taxon>Eukaryota</taxon>
        <taxon>Fungi</taxon>
        <taxon>Dikarya</taxon>
        <taxon>Ascomycota</taxon>
        <taxon>Pezizomycotina</taxon>
        <taxon>Eurotiomycetes</taxon>
        <taxon>Eurotiomycetidae</taxon>
        <taxon>Eurotiales</taxon>
        <taxon>Trichocomaceae</taxon>
        <taxon>Talaromyces</taxon>
        <taxon>Talaromyces sect. Talaromyces</taxon>
    </lineage>
</organism>
<dbReference type="AlphaFoldDB" id="A0A093USW0"/>
<feature type="region of interest" description="Disordered" evidence="1">
    <location>
        <begin position="78"/>
        <end position="101"/>
    </location>
</feature>
<dbReference type="SUPFAM" id="SSF48652">
    <property type="entry name" value="Tetraspanin"/>
    <property type="match status" value="1"/>
</dbReference>
<feature type="transmembrane region" description="Helical" evidence="2">
    <location>
        <begin position="228"/>
        <end position="246"/>
    </location>
</feature>
<reference evidence="3" key="1">
    <citation type="journal article" date="2014" name="PLoS Genet.">
        <title>Signature Gene Expression Reveals Novel Clues to the Molecular Mechanisms of Dimorphic Transition in Penicillium marneffei.</title>
        <authorList>
            <person name="Yang E."/>
            <person name="Wang G."/>
            <person name="Cai J."/>
            <person name="Woo P.C."/>
            <person name="Lau S.K."/>
            <person name="Yuen K.-Y."/>
            <person name="Chow W.-N."/>
            <person name="Lin X."/>
        </authorList>
    </citation>
    <scope>NUCLEOTIDE SEQUENCE [LARGE SCALE GENOMIC DNA]</scope>
    <source>
        <strain evidence="3">PM1</strain>
    </source>
</reference>
<feature type="transmembrane region" description="Helical" evidence="2">
    <location>
        <begin position="12"/>
        <end position="33"/>
    </location>
</feature>
<proteinExistence type="predicted"/>
<feature type="region of interest" description="Disordered" evidence="1">
    <location>
        <begin position="297"/>
        <end position="322"/>
    </location>
</feature>
<evidence type="ECO:0000256" key="1">
    <source>
        <dbReference type="SAM" id="MobiDB-lite"/>
    </source>
</evidence>
<dbReference type="GO" id="GO:0016020">
    <property type="term" value="C:membrane"/>
    <property type="evidence" value="ECO:0007669"/>
    <property type="project" value="InterPro"/>
</dbReference>
<dbReference type="InterPro" id="IPR008952">
    <property type="entry name" value="Tetraspanin_EC2_sf"/>
</dbReference>
<keyword evidence="2" id="KW-1133">Transmembrane helix</keyword>
<keyword evidence="2" id="KW-0472">Membrane</keyword>
<keyword evidence="2" id="KW-0812">Transmembrane</keyword>
<dbReference type="eggNOG" id="ENOG502SP07">
    <property type="taxonomic scope" value="Eukaryota"/>
</dbReference>
<gene>
    <name evidence="3" type="ORF">GQ26_0361010</name>
</gene>
<dbReference type="HOGENOM" id="CLU_819345_0_0_1"/>
<evidence type="ECO:0000313" key="3">
    <source>
        <dbReference type="EMBL" id="KFX43387.1"/>
    </source>
</evidence>
<protein>
    <submittedName>
        <fullName evidence="3">Uncharacterized protein</fullName>
    </submittedName>
</protein>
<name>A0A093USW0_TALMA</name>
<evidence type="ECO:0000256" key="2">
    <source>
        <dbReference type="SAM" id="Phobius"/>
    </source>
</evidence>
<feature type="transmembrane region" description="Helical" evidence="2">
    <location>
        <begin position="45"/>
        <end position="68"/>
    </location>
</feature>
<accession>A0A093USW0</accession>
<sequence>MPPAYSAISTSVVIILLLLSTVVSIALGCIAWSRINSLFLPFPTSLGAISTFYPLLPFLSALIANVLASRYQRDRGDLPKNRITGSTTSDENGSHTTATTSVTAVNGTLPPSRSLQILFSSAVSSVVNFVIDQSLTLLPVVIATLSATYVSPSDNNCHLEQAWQSYYHNKDVNSIRTIQDQLQCCGLRSTRDRAWPFKDANHGANACESTTGYTQSCLQPWSEQERRVAVLVFVVAVLGWGIKMGTTNFTSGRFYAFANSRTRRNAWFDEANSRTERHGESSGPRLLPYTDTVFETAESTEEAADVHGQDTSIGESPLLNPDARDLSCPDGRELTGGSPWGGNV</sequence>
<dbReference type="EMBL" id="JPOX01000036">
    <property type="protein sequence ID" value="KFX43387.1"/>
    <property type="molecule type" value="Genomic_DNA"/>
</dbReference>
<comment type="caution">
    <text evidence="3">The sequence shown here is derived from an EMBL/GenBank/DDBJ whole genome shotgun (WGS) entry which is preliminary data.</text>
</comment>